<dbReference type="RefSeq" id="WP_115270668.1">
    <property type="nucleotide sequence ID" value="NZ_UGGU01000003.1"/>
</dbReference>
<accession>A0A377GZA8</accession>
<proteinExistence type="predicted"/>
<dbReference type="PANTHER" id="PTHR41299">
    <property type="entry name" value="THIAMINE PYROPHOSPHOKINASE"/>
    <property type="match status" value="1"/>
</dbReference>
<dbReference type="NCBIfam" id="TIGR01378">
    <property type="entry name" value="thi_PPkinase"/>
    <property type="match status" value="1"/>
</dbReference>
<dbReference type="EMBL" id="UGGU01000003">
    <property type="protein sequence ID" value="STO31924.1"/>
    <property type="molecule type" value="Genomic_DNA"/>
</dbReference>
<dbReference type="EC" id="2.7.6.2" evidence="5"/>
<evidence type="ECO:0000313" key="8">
    <source>
        <dbReference type="Proteomes" id="UP000255328"/>
    </source>
</evidence>
<dbReference type="PANTHER" id="PTHR41299:SF1">
    <property type="entry name" value="THIAMINE PYROPHOSPHOKINASE"/>
    <property type="match status" value="1"/>
</dbReference>
<keyword evidence="2" id="KW-0547">Nucleotide-binding</keyword>
<dbReference type="SUPFAM" id="SSF63999">
    <property type="entry name" value="Thiamin pyrophosphokinase, catalytic domain"/>
    <property type="match status" value="1"/>
</dbReference>
<dbReference type="CDD" id="cd07995">
    <property type="entry name" value="TPK"/>
    <property type="match status" value="1"/>
</dbReference>
<dbReference type="InterPro" id="IPR053149">
    <property type="entry name" value="TPK"/>
</dbReference>
<dbReference type="GO" id="GO:0004788">
    <property type="term" value="F:thiamine diphosphokinase activity"/>
    <property type="evidence" value="ECO:0007669"/>
    <property type="project" value="UniProtKB-UniRule"/>
</dbReference>
<dbReference type="SUPFAM" id="SSF63862">
    <property type="entry name" value="Thiamin pyrophosphokinase, substrate-binding domain"/>
    <property type="match status" value="1"/>
</dbReference>
<name>A0A377GZA8_9FUSO</name>
<dbReference type="GO" id="GO:0030975">
    <property type="term" value="F:thiamine binding"/>
    <property type="evidence" value="ECO:0007669"/>
    <property type="project" value="InterPro"/>
</dbReference>
<keyword evidence="1 7" id="KW-0808">Transferase</keyword>
<evidence type="ECO:0000256" key="4">
    <source>
        <dbReference type="ARBA" id="ARBA00022840"/>
    </source>
</evidence>
<keyword evidence="3 7" id="KW-0418">Kinase</keyword>
<gene>
    <name evidence="7" type="primary">thiN</name>
    <name evidence="7" type="ORF">NCTC10723_01387</name>
</gene>
<keyword evidence="4" id="KW-0067">ATP-binding</keyword>
<organism evidence="7 8">
    <name type="scientific">Fusobacterium necrogenes</name>
    <dbReference type="NCBI Taxonomy" id="858"/>
    <lineage>
        <taxon>Bacteria</taxon>
        <taxon>Fusobacteriati</taxon>
        <taxon>Fusobacteriota</taxon>
        <taxon>Fusobacteriia</taxon>
        <taxon>Fusobacteriales</taxon>
        <taxon>Fusobacteriaceae</taxon>
        <taxon>Fusobacterium</taxon>
    </lineage>
</organism>
<dbReference type="Proteomes" id="UP000255328">
    <property type="component" value="Unassembled WGS sequence"/>
</dbReference>
<dbReference type="Pfam" id="PF04263">
    <property type="entry name" value="TPK_catalytic"/>
    <property type="match status" value="1"/>
</dbReference>
<dbReference type="InterPro" id="IPR006282">
    <property type="entry name" value="Thi_PPkinase"/>
</dbReference>
<dbReference type="Gene3D" id="3.40.50.10240">
    <property type="entry name" value="Thiamin pyrophosphokinase, catalytic domain"/>
    <property type="match status" value="1"/>
</dbReference>
<dbReference type="InterPro" id="IPR036371">
    <property type="entry name" value="TPK_B1-bd_sf"/>
</dbReference>
<dbReference type="InterPro" id="IPR007373">
    <property type="entry name" value="Thiamin_PyroPKinase_B1-bd"/>
</dbReference>
<dbReference type="OrthoDB" id="9804377at2"/>
<dbReference type="GO" id="GO:0006772">
    <property type="term" value="P:thiamine metabolic process"/>
    <property type="evidence" value="ECO:0007669"/>
    <property type="project" value="UniProtKB-UniRule"/>
</dbReference>
<evidence type="ECO:0000256" key="2">
    <source>
        <dbReference type="ARBA" id="ARBA00022741"/>
    </source>
</evidence>
<sequence length="209" mass="23977">MRVAYVFFNGEFLGSKEYYLNLMKKDKGDIYCADGGANLLEKLEIIPMEIWGDFDSVPENILEKYEKLGVIIKRFPKDKDFTDGELILKYISEKKYDKIIVIGGLGGRKDHELTNLNLMFKFKNLSFVTETEDIFAIENYREFVGEKGKTISFVPFSEKIENLTLKGFKYPLTNYTLHQGESICMSNVAQNDICIVSFDKGKLVGIVIK</sequence>
<dbReference type="GO" id="GO:0009229">
    <property type="term" value="P:thiamine diphosphate biosynthetic process"/>
    <property type="evidence" value="ECO:0007669"/>
    <property type="project" value="InterPro"/>
</dbReference>
<dbReference type="InterPro" id="IPR007371">
    <property type="entry name" value="TPK_catalytic"/>
</dbReference>
<dbReference type="Pfam" id="PF04265">
    <property type="entry name" value="TPK_B1_binding"/>
    <property type="match status" value="1"/>
</dbReference>
<evidence type="ECO:0000256" key="1">
    <source>
        <dbReference type="ARBA" id="ARBA00022679"/>
    </source>
</evidence>
<dbReference type="GO" id="GO:0016301">
    <property type="term" value="F:kinase activity"/>
    <property type="evidence" value="ECO:0007669"/>
    <property type="project" value="UniProtKB-KW"/>
</dbReference>
<keyword evidence="8" id="KW-1185">Reference proteome</keyword>
<dbReference type="GO" id="GO:0005524">
    <property type="term" value="F:ATP binding"/>
    <property type="evidence" value="ECO:0007669"/>
    <property type="project" value="UniProtKB-KW"/>
</dbReference>
<dbReference type="AlphaFoldDB" id="A0A377GZA8"/>
<evidence type="ECO:0000256" key="5">
    <source>
        <dbReference type="NCBIfam" id="TIGR01378"/>
    </source>
</evidence>
<dbReference type="SMART" id="SM00983">
    <property type="entry name" value="TPK_B1_binding"/>
    <property type="match status" value="1"/>
</dbReference>
<reference evidence="7 8" key="1">
    <citation type="submission" date="2018-06" db="EMBL/GenBank/DDBJ databases">
        <authorList>
            <consortium name="Pathogen Informatics"/>
            <person name="Doyle S."/>
        </authorList>
    </citation>
    <scope>NUCLEOTIDE SEQUENCE [LARGE SCALE GENOMIC DNA]</scope>
    <source>
        <strain evidence="7 8">NCTC10723</strain>
    </source>
</reference>
<evidence type="ECO:0000313" key="7">
    <source>
        <dbReference type="EMBL" id="STO31924.1"/>
    </source>
</evidence>
<evidence type="ECO:0000259" key="6">
    <source>
        <dbReference type="SMART" id="SM00983"/>
    </source>
</evidence>
<feature type="domain" description="Thiamin pyrophosphokinase thiamin-binding" evidence="6">
    <location>
        <begin position="145"/>
        <end position="204"/>
    </location>
</feature>
<protein>
    <recommendedName>
        <fullName evidence="5">Thiamine diphosphokinase</fullName>
        <ecNumber evidence="5">2.7.6.2</ecNumber>
    </recommendedName>
</protein>
<evidence type="ECO:0000256" key="3">
    <source>
        <dbReference type="ARBA" id="ARBA00022777"/>
    </source>
</evidence>
<dbReference type="InterPro" id="IPR036759">
    <property type="entry name" value="TPK_catalytic_sf"/>
</dbReference>